<dbReference type="AlphaFoldDB" id="A0AA39PEV9"/>
<keyword evidence="3" id="KW-1185">Reference proteome</keyword>
<accession>A0AA39PEV9</accession>
<gene>
    <name evidence="2" type="ORF">EDD18DRAFT_1084574</name>
</gene>
<name>A0AA39PEV9_9AGAR</name>
<sequence>MQVEWRALAPEPLFLPREAPKFVYEPVDKTEKHHRQRLRETWQEFLACRAAKNAQMAEKESDESRQARLQREKHALKQMPPGSKGAAVFRWDHDHEKGYLLCKHVPHGQVEDAWMEFRDTQRRYDGFHNEWDLNGEFDPTARDFSDD</sequence>
<evidence type="ECO:0000313" key="2">
    <source>
        <dbReference type="EMBL" id="KAK0482947.1"/>
    </source>
</evidence>
<comment type="caution">
    <text evidence="2">The sequence shown here is derived from an EMBL/GenBank/DDBJ whole genome shotgun (WGS) entry which is preliminary data.</text>
</comment>
<organism evidence="2 3">
    <name type="scientific">Armillaria luteobubalina</name>
    <dbReference type="NCBI Taxonomy" id="153913"/>
    <lineage>
        <taxon>Eukaryota</taxon>
        <taxon>Fungi</taxon>
        <taxon>Dikarya</taxon>
        <taxon>Basidiomycota</taxon>
        <taxon>Agaricomycotina</taxon>
        <taxon>Agaricomycetes</taxon>
        <taxon>Agaricomycetidae</taxon>
        <taxon>Agaricales</taxon>
        <taxon>Marasmiineae</taxon>
        <taxon>Physalacriaceae</taxon>
        <taxon>Armillaria</taxon>
    </lineage>
</organism>
<feature type="compositionally biased region" description="Basic and acidic residues" evidence="1">
    <location>
        <begin position="57"/>
        <end position="75"/>
    </location>
</feature>
<evidence type="ECO:0000313" key="3">
    <source>
        <dbReference type="Proteomes" id="UP001175228"/>
    </source>
</evidence>
<evidence type="ECO:0000256" key="1">
    <source>
        <dbReference type="SAM" id="MobiDB-lite"/>
    </source>
</evidence>
<dbReference type="EMBL" id="JAUEPU010000063">
    <property type="protein sequence ID" value="KAK0482947.1"/>
    <property type="molecule type" value="Genomic_DNA"/>
</dbReference>
<dbReference type="Proteomes" id="UP001175228">
    <property type="component" value="Unassembled WGS sequence"/>
</dbReference>
<feature type="non-terminal residue" evidence="2">
    <location>
        <position position="147"/>
    </location>
</feature>
<feature type="region of interest" description="Disordered" evidence="1">
    <location>
        <begin position="53"/>
        <end position="86"/>
    </location>
</feature>
<proteinExistence type="predicted"/>
<protein>
    <submittedName>
        <fullName evidence="2">Uncharacterized protein</fullName>
    </submittedName>
</protein>
<reference evidence="2" key="1">
    <citation type="submission" date="2023-06" db="EMBL/GenBank/DDBJ databases">
        <authorList>
            <consortium name="Lawrence Berkeley National Laboratory"/>
            <person name="Ahrendt S."/>
            <person name="Sahu N."/>
            <person name="Indic B."/>
            <person name="Wong-Bajracharya J."/>
            <person name="Merenyi Z."/>
            <person name="Ke H.-M."/>
            <person name="Monk M."/>
            <person name="Kocsube S."/>
            <person name="Drula E."/>
            <person name="Lipzen A."/>
            <person name="Balint B."/>
            <person name="Henrissat B."/>
            <person name="Andreopoulos B."/>
            <person name="Martin F.M."/>
            <person name="Harder C.B."/>
            <person name="Rigling D."/>
            <person name="Ford K.L."/>
            <person name="Foster G.D."/>
            <person name="Pangilinan J."/>
            <person name="Papanicolaou A."/>
            <person name="Barry K."/>
            <person name="LaButti K."/>
            <person name="Viragh M."/>
            <person name="Koriabine M."/>
            <person name="Yan M."/>
            <person name="Riley R."/>
            <person name="Champramary S."/>
            <person name="Plett K.L."/>
            <person name="Tsai I.J."/>
            <person name="Slot J."/>
            <person name="Sipos G."/>
            <person name="Plett J."/>
            <person name="Nagy L.G."/>
            <person name="Grigoriev I.V."/>
        </authorList>
    </citation>
    <scope>NUCLEOTIDE SEQUENCE</scope>
    <source>
        <strain evidence="2">HWK02</strain>
    </source>
</reference>